<evidence type="ECO:0000256" key="1">
    <source>
        <dbReference type="SAM" id="Phobius"/>
    </source>
</evidence>
<keyword evidence="1" id="KW-0812">Transmembrane</keyword>
<gene>
    <name evidence="2" type="ORF">CIL65_20955</name>
</gene>
<accession>A0A609WAQ8</accession>
<evidence type="ECO:0000313" key="2">
    <source>
        <dbReference type="EMBL" id="ECV4808275.1"/>
    </source>
</evidence>
<keyword evidence="1" id="KW-1133">Transmembrane helix</keyword>
<proteinExistence type="predicted"/>
<keyword evidence="1" id="KW-0472">Membrane</keyword>
<organism evidence="2">
    <name type="scientific">Salmonella enterica subsp. enterica serovar Braenderup</name>
    <dbReference type="NCBI Taxonomy" id="149391"/>
    <lineage>
        <taxon>Bacteria</taxon>
        <taxon>Pseudomonadati</taxon>
        <taxon>Pseudomonadota</taxon>
        <taxon>Gammaproteobacteria</taxon>
        <taxon>Enterobacterales</taxon>
        <taxon>Enterobacteriaceae</taxon>
        <taxon>Salmonella</taxon>
    </lineage>
</organism>
<comment type="caution">
    <text evidence="2">The sequence shown here is derived from an EMBL/GenBank/DDBJ whole genome shotgun (WGS) entry which is preliminary data.</text>
</comment>
<dbReference type="AlphaFoldDB" id="A0A609WAQ8"/>
<sequence length="221" mass="25643">MSKNKKNIKNKGIKRDLNLNNQQIKMESEDGQEKEVGRKTVIAFLLFLLIFLIPIFTETLSGVKYDNQITYNVVNENNYDNTLKNNRYFLDLDFDDDQYASAIKKSNIDFISLSLESKRIQLNEEECLYTDKICKNKIESDKLVLITKIQKWSDDRVNLGVVWLSKNKAKEEELERNAPVIIKALTFSSSKYNRVRSAVGNNHIIVGPIDFWINILKKITS</sequence>
<feature type="transmembrane region" description="Helical" evidence="1">
    <location>
        <begin position="40"/>
        <end position="57"/>
    </location>
</feature>
<dbReference type="EMBL" id="AAKTKA010000050">
    <property type="protein sequence ID" value="ECV4808275.1"/>
    <property type="molecule type" value="Genomic_DNA"/>
</dbReference>
<reference evidence="2" key="1">
    <citation type="submission" date="2018-06" db="EMBL/GenBank/DDBJ databases">
        <authorList>
            <consortium name="PulseNet: The National Subtyping Network for Foodborne Disease Surveillance"/>
            <person name="Tarr C.L."/>
            <person name="Trees E."/>
            <person name="Katz L.S."/>
            <person name="Carleton-Romer H.A."/>
            <person name="Stroika S."/>
            <person name="Kucerova Z."/>
            <person name="Roache K.F."/>
            <person name="Sabol A.L."/>
            <person name="Besser J."/>
            <person name="Gerner-Smidt P."/>
        </authorList>
    </citation>
    <scope>NUCLEOTIDE SEQUENCE</scope>
    <source>
        <strain evidence="2">PNUSAS019523</strain>
    </source>
</reference>
<name>A0A609WAQ8_SALET</name>
<protein>
    <submittedName>
        <fullName evidence="2">Uncharacterized protein</fullName>
    </submittedName>
</protein>